<keyword evidence="2" id="KW-1185">Reference proteome</keyword>
<dbReference type="Pfam" id="PF08713">
    <property type="entry name" value="DNA_alkylation"/>
    <property type="match status" value="1"/>
</dbReference>
<accession>A0ABS5VDP3</accession>
<evidence type="ECO:0000313" key="1">
    <source>
        <dbReference type="EMBL" id="MBT1587621.1"/>
    </source>
</evidence>
<organism evidence="1 2">
    <name type="scientific">Curtobacterium aurantiacum</name>
    <dbReference type="NCBI Taxonomy" id="3236919"/>
    <lineage>
        <taxon>Bacteria</taxon>
        <taxon>Bacillati</taxon>
        <taxon>Actinomycetota</taxon>
        <taxon>Actinomycetes</taxon>
        <taxon>Micrococcales</taxon>
        <taxon>Microbacteriaceae</taxon>
        <taxon>Curtobacterium</taxon>
    </lineage>
</organism>
<name>A0ABS5VDP3_9MICO</name>
<dbReference type="InterPro" id="IPR014825">
    <property type="entry name" value="DNA_alkylation"/>
</dbReference>
<dbReference type="SUPFAM" id="SSF48371">
    <property type="entry name" value="ARM repeat"/>
    <property type="match status" value="1"/>
</dbReference>
<dbReference type="InterPro" id="IPR016024">
    <property type="entry name" value="ARM-type_fold"/>
</dbReference>
<gene>
    <name evidence="1" type="ORF">KK097_07300</name>
</gene>
<dbReference type="RefSeq" id="WP_214544197.1">
    <property type="nucleotide sequence ID" value="NZ_JAHEWS010000008.1"/>
</dbReference>
<reference evidence="1 2" key="1">
    <citation type="submission" date="2021-05" db="EMBL/GenBank/DDBJ databases">
        <title>Whole genome sequence of Curtobacterium flaccumfaciens pv. flaccumfaciens strain CFBP 8819.</title>
        <authorList>
            <person name="Osdaghi E."/>
            <person name="Taghouti G."/>
            <person name="Portier P."/>
            <person name="Fazliarab A."/>
            <person name="Taghavi S.M."/>
            <person name="Briand M."/>
            <person name="Le-Saux M."/>
            <person name="Jacques M.-A."/>
        </authorList>
    </citation>
    <scope>NUCLEOTIDE SEQUENCE [LARGE SCALE GENOMIC DNA]</scope>
    <source>
        <strain evidence="1 2">CFBP 8819</strain>
    </source>
</reference>
<evidence type="ECO:0000313" key="2">
    <source>
        <dbReference type="Proteomes" id="UP001519641"/>
    </source>
</evidence>
<proteinExistence type="predicted"/>
<dbReference type="Gene3D" id="1.25.10.90">
    <property type="match status" value="1"/>
</dbReference>
<comment type="caution">
    <text evidence="1">The sequence shown here is derived from an EMBL/GenBank/DDBJ whole genome shotgun (WGS) entry which is preliminary data.</text>
</comment>
<protein>
    <submittedName>
        <fullName evidence="1">DNA alkylation repair protein</fullName>
    </submittedName>
</protein>
<dbReference type="Proteomes" id="UP001519641">
    <property type="component" value="Unassembled WGS sequence"/>
</dbReference>
<dbReference type="EMBL" id="JAHEWS010000008">
    <property type="protein sequence ID" value="MBT1587621.1"/>
    <property type="molecule type" value="Genomic_DNA"/>
</dbReference>
<sequence>MTRLQAGNGNGNGNRNAHDAEVVLAAFARTPGDVPAARRVARQFQGLDEGERSALLWSEDDGAKLVAVLLLVQAMREHPDPELTDEYLSAAKAERFEDPLLVDLAAEELVGAPLVSGSTGPLFALAKSDVAMVRRIAVVATLAFVKQGDAEVPLGIAGRLVRERSETVQSALGWVLRETGKRASEAALVAFLERSGRFLSPAARRTATEHLPPGERDRLRG</sequence>